<dbReference type="RefSeq" id="WP_343760785.1">
    <property type="nucleotide sequence ID" value="NZ_BAAACG010000008.1"/>
</dbReference>
<dbReference type="InterPro" id="IPR036388">
    <property type="entry name" value="WH-like_DNA-bd_sf"/>
</dbReference>
<dbReference type="InterPro" id="IPR021586">
    <property type="entry name" value="Tscrpt_reg_TrmB_C"/>
</dbReference>
<reference evidence="4" key="1">
    <citation type="journal article" date="2019" name="Int. J. Syst. Evol. Microbiol.">
        <title>The Global Catalogue of Microorganisms (GCM) 10K type strain sequencing project: providing services to taxonomists for standard genome sequencing and annotation.</title>
        <authorList>
            <consortium name="The Broad Institute Genomics Platform"/>
            <consortium name="The Broad Institute Genome Sequencing Center for Infectious Disease"/>
            <person name="Wu L."/>
            <person name="Ma J."/>
        </authorList>
    </citation>
    <scope>NUCLEOTIDE SEQUENCE [LARGE SCALE GENOMIC DNA]</scope>
    <source>
        <strain evidence="4">JCM 1407</strain>
    </source>
</reference>
<organism evidence="3 4">
    <name type="scientific">Clostridium oceanicum</name>
    <dbReference type="NCBI Taxonomy" id="1543"/>
    <lineage>
        <taxon>Bacteria</taxon>
        <taxon>Bacillati</taxon>
        <taxon>Bacillota</taxon>
        <taxon>Clostridia</taxon>
        <taxon>Eubacteriales</taxon>
        <taxon>Clostridiaceae</taxon>
        <taxon>Clostridium</taxon>
    </lineage>
</organism>
<sequence>MDNEVIIDNMKNLGMTEYEVKAYLSLLGQYPVNGYTLSKNSGIPRSRIYEVLNSLKDKQIVFEQKEGKSVSYYPLEPKSLLEKYKKKFDNMMDNIEEYTKQVYIKNKDDNRLVIINGREKIIDFINLLISDAKERIALSIWEEEINEISDSLDKAIERGVTVKGIYLGVNNKYKQLVTHRRIDRYLAEKKERYMTIAVDSTHVVFGILSRGADSKVTWAKDSGFVEMSEDYISHDLMVNVYSNSLGEKEKEKFEVFCDKARRDYFDYTDEEFEKIKWKEKKS</sequence>
<evidence type="ECO:0000259" key="2">
    <source>
        <dbReference type="Pfam" id="PF11495"/>
    </source>
</evidence>
<dbReference type="PANTHER" id="PTHR34293:SF1">
    <property type="entry name" value="HTH-TYPE TRANSCRIPTIONAL REGULATOR TRMBL2"/>
    <property type="match status" value="1"/>
</dbReference>
<dbReference type="Pfam" id="PF01978">
    <property type="entry name" value="TrmB"/>
    <property type="match status" value="1"/>
</dbReference>
<dbReference type="SUPFAM" id="SSF46785">
    <property type="entry name" value="Winged helix' DNA-binding domain"/>
    <property type="match status" value="1"/>
</dbReference>
<dbReference type="Gene3D" id="1.10.10.10">
    <property type="entry name" value="Winged helix-like DNA-binding domain superfamily/Winged helix DNA-binding domain"/>
    <property type="match status" value="1"/>
</dbReference>
<gene>
    <name evidence="3" type="ORF">GCM10008906_17230</name>
</gene>
<dbReference type="Proteomes" id="UP001501510">
    <property type="component" value="Unassembled WGS sequence"/>
</dbReference>
<name>A0ABP3UMS6_9CLOT</name>
<comment type="caution">
    <text evidence="3">The sequence shown here is derived from an EMBL/GenBank/DDBJ whole genome shotgun (WGS) entry which is preliminary data.</text>
</comment>
<dbReference type="InterPro" id="IPR036390">
    <property type="entry name" value="WH_DNA-bd_sf"/>
</dbReference>
<evidence type="ECO:0000313" key="4">
    <source>
        <dbReference type="Proteomes" id="UP001501510"/>
    </source>
</evidence>
<dbReference type="InterPro" id="IPR051797">
    <property type="entry name" value="TrmB-like"/>
</dbReference>
<feature type="domain" description="Transcription regulator TrmB C-terminal" evidence="2">
    <location>
        <begin position="112"/>
        <end position="206"/>
    </location>
</feature>
<dbReference type="Pfam" id="PF11495">
    <property type="entry name" value="Regulator_TrmB"/>
    <property type="match status" value="1"/>
</dbReference>
<protein>
    <submittedName>
        <fullName evidence="3">TrmB family transcriptional regulator</fullName>
    </submittedName>
</protein>
<dbReference type="PANTHER" id="PTHR34293">
    <property type="entry name" value="HTH-TYPE TRANSCRIPTIONAL REGULATOR TRMBL2"/>
    <property type="match status" value="1"/>
</dbReference>
<accession>A0ABP3UMS6</accession>
<proteinExistence type="predicted"/>
<dbReference type="EMBL" id="BAAACG010000008">
    <property type="protein sequence ID" value="GAA0739016.1"/>
    <property type="molecule type" value="Genomic_DNA"/>
</dbReference>
<evidence type="ECO:0000259" key="1">
    <source>
        <dbReference type="Pfam" id="PF01978"/>
    </source>
</evidence>
<dbReference type="SUPFAM" id="SSF56024">
    <property type="entry name" value="Phospholipase D/nuclease"/>
    <property type="match status" value="1"/>
</dbReference>
<keyword evidence="4" id="KW-1185">Reference proteome</keyword>
<feature type="domain" description="Transcription regulator TrmB N-terminal" evidence="1">
    <location>
        <begin position="10"/>
        <end position="77"/>
    </location>
</feature>
<dbReference type="CDD" id="cd09124">
    <property type="entry name" value="PLDc_like_TrmB_middle"/>
    <property type="match status" value="1"/>
</dbReference>
<evidence type="ECO:0000313" key="3">
    <source>
        <dbReference type="EMBL" id="GAA0739016.1"/>
    </source>
</evidence>
<dbReference type="InterPro" id="IPR002831">
    <property type="entry name" value="Tscrpt_reg_TrmB_N"/>
</dbReference>